<gene>
    <name evidence="3" type="ORF">K444DRAFT_625017</name>
</gene>
<proteinExistence type="predicted"/>
<accession>A0A2J6TR51</accession>
<keyword evidence="1" id="KW-0862">Zinc</keyword>
<dbReference type="PROSITE" id="PS50089">
    <property type="entry name" value="ZF_RING_2"/>
    <property type="match status" value="1"/>
</dbReference>
<dbReference type="InterPro" id="IPR001841">
    <property type="entry name" value="Znf_RING"/>
</dbReference>
<evidence type="ECO:0000313" key="3">
    <source>
        <dbReference type="EMBL" id="PMD65438.1"/>
    </source>
</evidence>
<dbReference type="STRING" id="1095630.A0A2J6TR51"/>
<dbReference type="Proteomes" id="UP000235371">
    <property type="component" value="Unassembled WGS sequence"/>
</dbReference>
<dbReference type="SUPFAM" id="SSF57850">
    <property type="entry name" value="RING/U-box"/>
    <property type="match status" value="1"/>
</dbReference>
<dbReference type="GeneID" id="36590543"/>
<keyword evidence="1" id="KW-0863">Zinc-finger</keyword>
<reference evidence="3 4" key="1">
    <citation type="submission" date="2016-04" db="EMBL/GenBank/DDBJ databases">
        <title>A degradative enzymes factory behind the ericoid mycorrhizal symbiosis.</title>
        <authorList>
            <consortium name="DOE Joint Genome Institute"/>
            <person name="Martino E."/>
            <person name="Morin E."/>
            <person name="Grelet G."/>
            <person name="Kuo A."/>
            <person name="Kohler A."/>
            <person name="Daghino S."/>
            <person name="Barry K."/>
            <person name="Choi C."/>
            <person name="Cichocki N."/>
            <person name="Clum A."/>
            <person name="Copeland A."/>
            <person name="Hainaut M."/>
            <person name="Haridas S."/>
            <person name="Labutti K."/>
            <person name="Lindquist E."/>
            <person name="Lipzen A."/>
            <person name="Khouja H.-R."/>
            <person name="Murat C."/>
            <person name="Ohm R."/>
            <person name="Olson A."/>
            <person name="Spatafora J."/>
            <person name="Veneault-Fourrey C."/>
            <person name="Henrissat B."/>
            <person name="Grigoriev I."/>
            <person name="Martin F."/>
            <person name="Perotto S."/>
        </authorList>
    </citation>
    <scope>NUCLEOTIDE SEQUENCE [LARGE SCALE GENOMIC DNA]</scope>
    <source>
        <strain evidence="3 4">E</strain>
    </source>
</reference>
<evidence type="ECO:0000259" key="2">
    <source>
        <dbReference type="PROSITE" id="PS50089"/>
    </source>
</evidence>
<feature type="domain" description="RING-type" evidence="2">
    <location>
        <begin position="201"/>
        <end position="240"/>
    </location>
</feature>
<dbReference type="InParanoid" id="A0A2J6TR51"/>
<dbReference type="Gene3D" id="3.30.40.10">
    <property type="entry name" value="Zinc/RING finger domain, C3HC4 (zinc finger)"/>
    <property type="match status" value="1"/>
</dbReference>
<dbReference type="EMBL" id="KZ613746">
    <property type="protein sequence ID" value="PMD65438.1"/>
    <property type="molecule type" value="Genomic_DNA"/>
</dbReference>
<dbReference type="RefSeq" id="XP_024742342.1">
    <property type="nucleotide sequence ID" value="XM_024882466.1"/>
</dbReference>
<sequence>MAPRCLVKHHYQCCGIQISYFAQCGHTTKEGDHHPACAYHKPNNKYLSSLEALLQPRQLTPSTSPAPHQPFPQPYPKCRDLHRYIHLLTSKCPACANSPQTGSWDPNISQFAATWSPLSEAEIFERGVYWLNEMLLAREETYQGALVDWEAGMRERREIDTAFDIPLLERTYGYDPAGVKGDFLKKVERGGWETRERERKCGACHGEMGNVMVRRLPCGCVLHLKCIRRCFAGGKDCPGCGVGFKLVKIPRREDPSQKGEGEGYYPIWEDDDLILSVKSSDRVWPSGGSNYKWVAKIAGSWVAI</sequence>
<keyword evidence="4" id="KW-1185">Reference proteome</keyword>
<dbReference type="OrthoDB" id="8062037at2759"/>
<organism evidence="3 4">
    <name type="scientific">Hyaloscypha bicolor E</name>
    <dbReference type="NCBI Taxonomy" id="1095630"/>
    <lineage>
        <taxon>Eukaryota</taxon>
        <taxon>Fungi</taxon>
        <taxon>Dikarya</taxon>
        <taxon>Ascomycota</taxon>
        <taxon>Pezizomycotina</taxon>
        <taxon>Leotiomycetes</taxon>
        <taxon>Helotiales</taxon>
        <taxon>Hyaloscyphaceae</taxon>
        <taxon>Hyaloscypha</taxon>
        <taxon>Hyaloscypha bicolor</taxon>
    </lineage>
</organism>
<dbReference type="InterPro" id="IPR013083">
    <property type="entry name" value="Znf_RING/FYVE/PHD"/>
</dbReference>
<evidence type="ECO:0000313" key="4">
    <source>
        <dbReference type="Proteomes" id="UP000235371"/>
    </source>
</evidence>
<dbReference type="GO" id="GO:0008270">
    <property type="term" value="F:zinc ion binding"/>
    <property type="evidence" value="ECO:0007669"/>
    <property type="project" value="UniProtKB-KW"/>
</dbReference>
<keyword evidence="1" id="KW-0479">Metal-binding</keyword>
<dbReference type="AlphaFoldDB" id="A0A2J6TR51"/>
<evidence type="ECO:0000256" key="1">
    <source>
        <dbReference type="PROSITE-ProRule" id="PRU00175"/>
    </source>
</evidence>
<name>A0A2J6TR51_9HELO</name>
<protein>
    <recommendedName>
        <fullName evidence="2">RING-type domain-containing protein</fullName>
    </recommendedName>
</protein>